<keyword evidence="4" id="KW-1185">Reference proteome</keyword>
<reference evidence="3 4" key="1">
    <citation type="journal article" date="2012" name="Proc. Natl. Acad. Sci. U.S.A.">
        <title>Comparative genomics of Ceriporiopsis subvermispora and Phanerochaete chrysosporium provide insight into selective ligninolysis.</title>
        <authorList>
            <person name="Fernandez-Fueyo E."/>
            <person name="Ruiz-Duenas F.J."/>
            <person name="Ferreira P."/>
            <person name="Floudas D."/>
            <person name="Hibbett D.S."/>
            <person name="Canessa P."/>
            <person name="Larrondo L.F."/>
            <person name="James T.Y."/>
            <person name="Seelenfreund D."/>
            <person name="Lobos S."/>
            <person name="Polanco R."/>
            <person name="Tello M."/>
            <person name="Honda Y."/>
            <person name="Watanabe T."/>
            <person name="Watanabe T."/>
            <person name="Ryu J.S."/>
            <person name="Kubicek C.P."/>
            <person name="Schmoll M."/>
            <person name="Gaskell J."/>
            <person name="Hammel K.E."/>
            <person name="St John F.J."/>
            <person name="Vanden Wymelenberg A."/>
            <person name="Sabat G."/>
            <person name="Splinter BonDurant S."/>
            <person name="Syed K."/>
            <person name="Yadav J.S."/>
            <person name="Doddapaneni H."/>
            <person name="Subramanian V."/>
            <person name="Lavin J.L."/>
            <person name="Oguiza J.A."/>
            <person name="Perez G."/>
            <person name="Pisabarro A.G."/>
            <person name="Ramirez L."/>
            <person name="Santoyo F."/>
            <person name="Master E."/>
            <person name="Coutinho P.M."/>
            <person name="Henrissat B."/>
            <person name="Lombard V."/>
            <person name="Magnuson J.K."/>
            <person name="Kuees U."/>
            <person name="Hori C."/>
            <person name="Igarashi K."/>
            <person name="Samejima M."/>
            <person name="Held B.W."/>
            <person name="Barry K.W."/>
            <person name="LaButti K.M."/>
            <person name="Lapidus A."/>
            <person name="Lindquist E.A."/>
            <person name="Lucas S.M."/>
            <person name="Riley R."/>
            <person name="Salamov A.A."/>
            <person name="Hoffmeister D."/>
            <person name="Schwenk D."/>
            <person name="Hadar Y."/>
            <person name="Yarden O."/>
            <person name="de Vries R.P."/>
            <person name="Wiebenga A."/>
            <person name="Stenlid J."/>
            <person name="Eastwood D."/>
            <person name="Grigoriev I.V."/>
            <person name="Berka R.M."/>
            <person name="Blanchette R.A."/>
            <person name="Kersten P."/>
            <person name="Martinez A.T."/>
            <person name="Vicuna R."/>
            <person name="Cullen D."/>
        </authorList>
    </citation>
    <scope>NUCLEOTIDE SEQUENCE [LARGE SCALE GENOMIC DNA]</scope>
    <source>
        <strain evidence="3 4">B</strain>
    </source>
</reference>
<dbReference type="PROSITE" id="PS00036">
    <property type="entry name" value="BZIP_BASIC"/>
    <property type="match status" value="1"/>
</dbReference>
<evidence type="ECO:0000313" key="3">
    <source>
        <dbReference type="EMBL" id="EMD40563.1"/>
    </source>
</evidence>
<feature type="region of interest" description="Disordered" evidence="1">
    <location>
        <begin position="1"/>
        <end position="58"/>
    </location>
</feature>
<evidence type="ECO:0000313" key="4">
    <source>
        <dbReference type="Proteomes" id="UP000016930"/>
    </source>
</evidence>
<feature type="region of interest" description="Disordered" evidence="1">
    <location>
        <begin position="311"/>
        <end position="331"/>
    </location>
</feature>
<feature type="compositionally biased region" description="Polar residues" evidence="1">
    <location>
        <begin position="261"/>
        <end position="270"/>
    </location>
</feature>
<name>M2QU24_CERS8</name>
<dbReference type="Pfam" id="PF11905">
    <property type="entry name" value="DUF3425"/>
    <property type="match status" value="1"/>
</dbReference>
<evidence type="ECO:0000256" key="1">
    <source>
        <dbReference type="SAM" id="MobiDB-lite"/>
    </source>
</evidence>
<accession>M2QU24</accession>
<dbReference type="Pfam" id="PF00170">
    <property type="entry name" value="bZIP_1"/>
    <property type="match status" value="1"/>
</dbReference>
<sequence length="469" mass="51449">MSNKDSRARSVSGELESSDLGSPGPNDLNDGGSSHQPGKPGRKKNPNSQAARRDQNRIAQREFRLRKQQRIRDLEASVEILSGGKEEALAHLRKIMKDLMHENHVLRGLLRNLSNFIGDGAGGLLPKLGWDINDFNNFLNKGETDTAWESYQRNKQDSTVVGSSTTTTPAPPPAAASGSGTQKRAAEEDPFGIRTKRPRSFSDQNGDDRHDIYPSLVPLGGASGSGSASVGGMYSTAGRSSHSDLFDLMRGSPNSPMFVPSANSPSNASGQFAGPSPSATAGYTSSYLPSMHMAADPNIPPISAVNTRTAPAPLAPPRQAAAGQPVSEEDMDPKRNEAYKLIHYHLDNFKRNHNYCLPSSLRPTLVQRSIAHEGVIDSILHPELRDRMILLRARFDLVECLHDYRTAVTIHGDDVLAHSNWEISENWIRRYKVLIDQETLAITNRWRRERGDPELRLSDMGDDPQGTPV</sequence>
<feature type="region of interest" description="Disordered" evidence="1">
    <location>
        <begin position="154"/>
        <end position="218"/>
    </location>
</feature>
<dbReference type="SUPFAM" id="SSF57959">
    <property type="entry name" value="Leucine zipper domain"/>
    <property type="match status" value="1"/>
</dbReference>
<dbReference type="CDD" id="cd14688">
    <property type="entry name" value="bZIP_YAP"/>
    <property type="match status" value="1"/>
</dbReference>
<dbReference type="GO" id="GO:0003700">
    <property type="term" value="F:DNA-binding transcription factor activity"/>
    <property type="evidence" value="ECO:0007669"/>
    <property type="project" value="InterPro"/>
</dbReference>
<dbReference type="PANTHER" id="PTHR38116:SF9">
    <property type="entry name" value="BZIP DOMAIN-CONTAINING PROTEIN"/>
    <property type="match status" value="1"/>
</dbReference>
<feature type="region of interest" description="Disordered" evidence="1">
    <location>
        <begin position="261"/>
        <end position="280"/>
    </location>
</feature>
<dbReference type="Gene3D" id="1.20.5.170">
    <property type="match status" value="1"/>
</dbReference>
<dbReference type="Proteomes" id="UP000016930">
    <property type="component" value="Unassembled WGS sequence"/>
</dbReference>
<dbReference type="InterPro" id="IPR004827">
    <property type="entry name" value="bZIP"/>
</dbReference>
<dbReference type="OrthoDB" id="2245989at2759"/>
<dbReference type="SMART" id="SM00338">
    <property type="entry name" value="BRLZ"/>
    <property type="match status" value="1"/>
</dbReference>
<dbReference type="PANTHER" id="PTHR38116">
    <property type="entry name" value="CHROMOSOME 7, WHOLE GENOME SHOTGUN SEQUENCE"/>
    <property type="match status" value="1"/>
</dbReference>
<protein>
    <recommendedName>
        <fullName evidence="2">BZIP domain-containing protein</fullName>
    </recommendedName>
</protein>
<dbReference type="InterPro" id="IPR046347">
    <property type="entry name" value="bZIP_sf"/>
</dbReference>
<proteinExistence type="predicted"/>
<dbReference type="STRING" id="914234.M2QU24"/>
<organism evidence="3 4">
    <name type="scientific">Ceriporiopsis subvermispora (strain B)</name>
    <name type="common">White-rot fungus</name>
    <name type="synonym">Gelatoporia subvermispora</name>
    <dbReference type="NCBI Taxonomy" id="914234"/>
    <lineage>
        <taxon>Eukaryota</taxon>
        <taxon>Fungi</taxon>
        <taxon>Dikarya</taxon>
        <taxon>Basidiomycota</taxon>
        <taxon>Agaricomycotina</taxon>
        <taxon>Agaricomycetes</taxon>
        <taxon>Polyporales</taxon>
        <taxon>Gelatoporiaceae</taxon>
        <taxon>Gelatoporia</taxon>
    </lineage>
</organism>
<evidence type="ECO:0000259" key="2">
    <source>
        <dbReference type="PROSITE" id="PS00036"/>
    </source>
</evidence>
<dbReference type="InterPro" id="IPR021833">
    <property type="entry name" value="DUF3425"/>
</dbReference>
<feature type="domain" description="BZIP" evidence="2">
    <location>
        <begin position="52"/>
        <end position="66"/>
    </location>
</feature>
<dbReference type="HOGENOM" id="CLU_042441_0_0_1"/>
<gene>
    <name evidence="3" type="ORF">CERSUDRAFT_111163</name>
</gene>
<dbReference type="EMBL" id="KB445792">
    <property type="protein sequence ID" value="EMD40563.1"/>
    <property type="molecule type" value="Genomic_DNA"/>
</dbReference>
<dbReference type="AlphaFoldDB" id="M2QU24"/>